<sequence length="370" mass="43064">MIRYNDDYLELLKIMTSLSGLFSDNKVPYLYYRNAENLFCYALNAKNLSRDDSAFDALLEINGIKTGIGLKTFICEKEQKLEKVAEFNQLANKEFRHLSGDELVFAVANARNERIDFANRLYGVNQAIYHLVTRRENELRLFEENYDKIDVNKIKIKKVKDNGIEFTDSIHDYNYSFSKSTLFKKFHLPSDYFSLPVEIISEPYDLLLRFKELIESQNKQTEQKEFVVLPLYSTRNGLVPERSGLNQWNANGRKRSLDEVYIPIPVQIHQNFPSFFPSRDEPFDLITPDGKILNAKVCQENSKALMTNPNSALANWLLRQLLNLKEGEIATKERLELMDCDSVIITKNSQNQYEIDKAKFGSYEHFINNI</sequence>
<feature type="domain" description="Restriction endonuclease type II NgoFVII C-terminal B3-like DNA-binding" evidence="1">
    <location>
        <begin position="233"/>
        <end position="336"/>
    </location>
</feature>
<dbReference type="Pfam" id="PF20731">
    <property type="entry name" value="RE_NgoFVII_C"/>
    <property type="match status" value="1"/>
</dbReference>
<dbReference type="InterPro" id="IPR048923">
    <property type="entry name" value="RE_NgoFVII_C"/>
</dbReference>
<keyword evidence="2" id="KW-0540">Nuclease</keyword>
<name>A0A1V4GLD4_MORLA</name>
<accession>A0A1V4GLD4</accession>
<evidence type="ECO:0000313" key="2">
    <source>
        <dbReference type="EMBL" id="OPH33228.1"/>
    </source>
</evidence>
<keyword evidence="2" id="KW-0255">Endonuclease</keyword>
<gene>
    <name evidence="2" type="ORF">B5J94_13445</name>
</gene>
<dbReference type="Proteomes" id="UP000191025">
    <property type="component" value="Unassembled WGS sequence"/>
</dbReference>
<dbReference type="AlphaFoldDB" id="A0A1V4GLD4"/>
<protein>
    <submittedName>
        <fullName evidence="2">Restriction endonuclease</fullName>
    </submittedName>
</protein>
<evidence type="ECO:0000313" key="3">
    <source>
        <dbReference type="Proteomes" id="UP000191025"/>
    </source>
</evidence>
<keyword evidence="2" id="KW-0378">Hydrolase</keyword>
<organism evidence="2 3">
    <name type="scientific">Moraxella lacunata</name>
    <dbReference type="NCBI Taxonomy" id="477"/>
    <lineage>
        <taxon>Bacteria</taxon>
        <taxon>Pseudomonadati</taxon>
        <taxon>Pseudomonadota</taxon>
        <taxon>Gammaproteobacteria</taxon>
        <taxon>Moraxellales</taxon>
        <taxon>Moraxellaceae</taxon>
        <taxon>Moraxella</taxon>
    </lineage>
</organism>
<dbReference type="RefSeq" id="WP_062498849.1">
    <property type="nucleotide sequence ID" value="NZ_MXAN01000126.1"/>
</dbReference>
<dbReference type="GO" id="GO:0004519">
    <property type="term" value="F:endonuclease activity"/>
    <property type="evidence" value="ECO:0007669"/>
    <property type="project" value="UniProtKB-KW"/>
</dbReference>
<dbReference type="EMBL" id="MXAN01000126">
    <property type="protein sequence ID" value="OPH33228.1"/>
    <property type="molecule type" value="Genomic_DNA"/>
</dbReference>
<comment type="caution">
    <text evidence="2">The sequence shown here is derived from an EMBL/GenBank/DDBJ whole genome shotgun (WGS) entry which is preliminary data.</text>
</comment>
<reference evidence="3" key="1">
    <citation type="submission" date="2017-03" db="EMBL/GenBank/DDBJ databases">
        <title>Draft genome sequence of Moraxella equi CCUG 4950T type strain.</title>
        <authorList>
            <person name="Salva-Serra F."/>
            <person name="Engstrom-Jakobsson H."/>
            <person name="Thorell K."/>
            <person name="Jaen-Luchoro D."/>
            <person name="Gonzales-Siles L."/>
            <person name="Karlsson R."/>
            <person name="Yazdan S."/>
            <person name="Boulund F."/>
            <person name="Johnning A."/>
            <person name="Engstrand L."/>
            <person name="Kristiansson E."/>
            <person name="Moore E."/>
        </authorList>
    </citation>
    <scope>NUCLEOTIDE SEQUENCE [LARGE SCALE GENOMIC DNA]</scope>
    <source>
        <strain evidence="3">CCUG 4441</strain>
    </source>
</reference>
<evidence type="ECO:0000259" key="1">
    <source>
        <dbReference type="Pfam" id="PF20731"/>
    </source>
</evidence>
<proteinExistence type="predicted"/>